<dbReference type="Proteomes" id="UP000189674">
    <property type="component" value="Chromosome"/>
</dbReference>
<keyword evidence="3" id="KW-1185">Reference proteome</keyword>
<dbReference type="RefSeq" id="WP_169852984.1">
    <property type="nucleotide sequence ID" value="NZ_CP019791.1"/>
</dbReference>
<dbReference type="InterPro" id="IPR017853">
    <property type="entry name" value="GH"/>
</dbReference>
<dbReference type="EC" id="3.2.1.22" evidence="2"/>
<dbReference type="InterPro" id="IPR013785">
    <property type="entry name" value="Aldolase_TIM"/>
</dbReference>
<feature type="chain" id="PRO_5013387305" evidence="1">
    <location>
        <begin position="22"/>
        <end position="847"/>
    </location>
</feature>
<dbReference type="EMBL" id="CP019791">
    <property type="protein sequence ID" value="AQT67742.1"/>
    <property type="molecule type" value="Genomic_DNA"/>
</dbReference>
<keyword evidence="2" id="KW-0378">Hydrolase</keyword>
<evidence type="ECO:0000256" key="1">
    <source>
        <dbReference type="SAM" id="SignalP"/>
    </source>
</evidence>
<protein>
    <submittedName>
        <fullName evidence="2">Alpha-galactosidase</fullName>
        <ecNumber evidence="2">3.2.1.22</ecNumber>
    </submittedName>
</protein>
<proteinExistence type="predicted"/>
<dbReference type="Gene3D" id="3.20.20.70">
    <property type="entry name" value="Aldolase class I"/>
    <property type="match status" value="1"/>
</dbReference>
<dbReference type="SUPFAM" id="SSF51445">
    <property type="entry name" value="(Trans)glycosidases"/>
    <property type="match status" value="1"/>
</dbReference>
<dbReference type="KEGG" id="alus:STSP2_00891"/>
<dbReference type="GO" id="GO:0004557">
    <property type="term" value="F:alpha-galactosidase activity"/>
    <property type="evidence" value="ECO:0007669"/>
    <property type="project" value="UniProtKB-EC"/>
</dbReference>
<dbReference type="STRING" id="1936003.STSP2_00891"/>
<evidence type="ECO:0000313" key="3">
    <source>
        <dbReference type="Proteomes" id="UP000189674"/>
    </source>
</evidence>
<feature type="signal peptide" evidence="1">
    <location>
        <begin position="1"/>
        <end position="21"/>
    </location>
</feature>
<dbReference type="AlphaFoldDB" id="A0A1U9NIH4"/>
<sequence length="847" mass="95237" precursor="true">MSKRAFLMLFLLSCVVPSLFAAEWVGSEPGKPKTSQDGNAFILQNDVISASWKIQDDSLKPEMIVNKITGRKWSQQNTSLFKISTVAKDAPKSTDWLYLGIQVKGNSVDAVISHDGDSWTVVKSYPRTDFPGRPTAVRLGKMDLQASLNDYVDIGQIGTSYYTDFEVSTDTDTRTVSFDDPGWRKKVSKTEGTRIDLVSEMTTITAAANTASFIEKHLPQNVTAVQCRIKKGTDKAMSWSPGIALVWEDGRFILLNRRTAQYTFDVSSKAGEAIIQKKPQQYPAFNITSEDFSIKSFPKLSIAGHKGTVRARIKAVLKHKTRPLEVDWTASLREDSNYVRETLTLSTDTGSTAITGLELFDRRITGAQQVGRVPGSPVANDSMFFGVELPVTTNVIDSSGFKSGFACKLTVDKSNAYTFSTVAGTYPEGQLRRSFLYYLERERANPYHAFLHYNCWYDLGLNPTESGLIEVIKAYEKNLIDKYDVQIDSFVIDDGWDDFNVGLWEVDKKKFPNGFAPVKKALDSIDSHLGIWISPLGGYSGAGQRTEHAKNMGLISHQLDLSEPGYYKWYRDECLSLMNEYGVNYFKWDRAGSGVSPHFMALLRLARDLRKENPDVFINVTVGTWPSPFWLNHVDSTWRSGADVGWTGKGDIRERWITFRDAECYNRVVKQAPLYPLSSIMHHGLVLGYHFQGKNISEAGADLKNEARSYFAAGPNLQELYLSPDLMTDAAWKQVAQAYKWYEKNEDIMADTHWVGGNPAVLEPYGWASWSADKAVLGLRNPDDQEKTIKVDLDEFFELPDDAPSSYKLQSPYKDQRIQKLELHANQPHALTLKPFEVLVFDALPTQ</sequence>
<organism evidence="2 3">
    <name type="scientific">Anaerohalosphaera lusitana</name>
    <dbReference type="NCBI Taxonomy" id="1936003"/>
    <lineage>
        <taxon>Bacteria</taxon>
        <taxon>Pseudomonadati</taxon>
        <taxon>Planctomycetota</taxon>
        <taxon>Phycisphaerae</taxon>
        <taxon>Sedimentisphaerales</taxon>
        <taxon>Anaerohalosphaeraceae</taxon>
        <taxon>Anaerohalosphaera</taxon>
    </lineage>
</organism>
<keyword evidence="1" id="KW-0732">Signal</keyword>
<reference evidence="3" key="1">
    <citation type="submission" date="2017-02" db="EMBL/GenBank/DDBJ databases">
        <title>Comparative genomics and description of representatives of a novel lineage of planctomycetes thriving in anoxic sediments.</title>
        <authorList>
            <person name="Spring S."/>
            <person name="Bunk B."/>
            <person name="Sproer C."/>
        </authorList>
    </citation>
    <scope>NUCLEOTIDE SEQUENCE [LARGE SCALE GENOMIC DNA]</scope>
    <source>
        <strain evidence="3">ST-NAGAB-D1</strain>
    </source>
</reference>
<gene>
    <name evidence="2" type="primary">rafA_1</name>
    <name evidence="2" type="ORF">STSP2_00891</name>
</gene>
<keyword evidence="2" id="KW-0326">Glycosidase</keyword>
<evidence type="ECO:0000313" key="2">
    <source>
        <dbReference type="EMBL" id="AQT67742.1"/>
    </source>
</evidence>
<name>A0A1U9NIH4_9BACT</name>
<accession>A0A1U9NIH4</accession>